<keyword evidence="2" id="KW-1185">Reference proteome</keyword>
<gene>
    <name evidence="1" type="ORF">CEXT_459501</name>
</gene>
<evidence type="ECO:0000313" key="2">
    <source>
        <dbReference type="Proteomes" id="UP001054945"/>
    </source>
</evidence>
<organism evidence="1 2">
    <name type="scientific">Caerostris extrusa</name>
    <name type="common">Bark spider</name>
    <name type="synonym">Caerostris bankana</name>
    <dbReference type="NCBI Taxonomy" id="172846"/>
    <lineage>
        <taxon>Eukaryota</taxon>
        <taxon>Metazoa</taxon>
        <taxon>Ecdysozoa</taxon>
        <taxon>Arthropoda</taxon>
        <taxon>Chelicerata</taxon>
        <taxon>Arachnida</taxon>
        <taxon>Araneae</taxon>
        <taxon>Araneomorphae</taxon>
        <taxon>Entelegynae</taxon>
        <taxon>Araneoidea</taxon>
        <taxon>Araneidae</taxon>
        <taxon>Caerostris</taxon>
    </lineage>
</organism>
<proteinExistence type="predicted"/>
<dbReference type="Proteomes" id="UP001054945">
    <property type="component" value="Unassembled WGS sequence"/>
</dbReference>
<reference evidence="1 2" key="1">
    <citation type="submission" date="2021-06" db="EMBL/GenBank/DDBJ databases">
        <title>Caerostris extrusa draft genome.</title>
        <authorList>
            <person name="Kono N."/>
            <person name="Arakawa K."/>
        </authorList>
    </citation>
    <scope>NUCLEOTIDE SEQUENCE [LARGE SCALE GENOMIC DNA]</scope>
</reference>
<comment type="caution">
    <text evidence="1">The sequence shown here is derived from an EMBL/GenBank/DDBJ whole genome shotgun (WGS) entry which is preliminary data.</text>
</comment>
<name>A0AAV4PVY2_CAEEX</name>
<protein>
    <submittedName>
        <fullName evidence="1">Uncharacterized protein</fullName>
    </submittedName>
</protein>
<evidence type="ECO:0000313" key="1">
    <source>
        <dbReference type="EMBL" id="GIY01237.1"/>
    </source>
</evidence>
<dbReference type="EMBL" id="BPLR01005286">
    <property type="protein sequence ID" value="GIY01237.1"/>
    <property type="molecule type" value="Genomic_DNA"/>
</dbReference>
<accession>A0AAV4PVY2</accession>
<sequence length="105" mass="12103">MAVLKLGIGYKDSYKSAVKAIAFVWRYTENDETCTSCDITKTVSQSLPDSTYERKFVPNAPNVFTIVLVKIYFHPRPQLLNFFAQRSFLFDTFFYLGVTQAKQIL</sequence>
<dbReference type="AlphaFoldDB" id="A0AAV4PVY2"/>